<evidence type="ECO:0000256" key="4">
    <source>
        <dbReference type="ARBA" id="ARBA00023136"/>
    </source>
</evidence>
<reference evidence="7 8" key="1">
    <citation type="journal article" date="2009" name="Science">
        <title>Green evolution and dynamic adaptations revealed by genomes of the marine picoeukaryotes Micromonas.</title>
        <authorList>
            <person name="Worden A.Z."/>
            <person name="Lee J.H."/>
            <person name="Mock T."/>
            <person name="Rouze P."/>
            <person name="Simmons M.P."/>
            <person name="Aerts A.L."/>
            <person name="Allen A.E."/>
            <person name="Cuvelier M.L."/>
            <person name="Derelle E."/>
            <person name="Everett M.V."/>
            <person name="Foulon E."/>
            <person name="Grimwood J."/>
            <person name="Gundlach H."/>
            <person name="Henrissat B."/>
            <person name="Napoli C."/>
            <person name="McDonald S.M."/>
            <person name="Parker M.S."/>
            <person name="Rombauts S."/>
            <person name="Salamov A."/>
            <person name="Von Dassow P."/>
            <person name="Badger J.H."/>
            <person name="Coutinho P.M."/>
            <person name="Demir E."/>
            <person name="Dubchak I."/>
            <person name="Gentemann C."/>
            <person name="Eikrem W."/>
            <person name="Gready J.E."/>
            <person name="John U."/>
            <person name="Lanier W."/>
            <person name="Lindquist E.A."/>
            <person name="Lucas S."/>
            <person name="Mayer K.F."/>
            <person name="Moreau H."/>
            <person name="Not F."/>
            <person name="Otillar R."/>
            <person name="Panaud O."/>
            <person name="Pangilinan J."/>
            <person name="Paulsen I."/>
            <person name="Piegu B."/>
            <person name="Poliakov A."/>
            <person name="Robbens S."/>
            <person name="Schmutz J."/>
            <person name="Toulza E."/>
            <person name="Wyss T."/>
            <person name="Zelensky A."/>
            <person name="Zhou K."/>
            <person name="Armbrust E.V."/>
            <person name="Bhattacharya D."/>
            <person name="Goodenough U.W."/>
            <person name="Van de Peer Y."/>
            <person name="Grigoriev I.V."/>
        </authorList>
    </citation>
    <scope>NUCLEOTIDE SEQUENCE [LARGE SCALE GENOMIC DNA]</scope>
    <source>
        <strain evidence="7 8">CCMP1545</strain>
    </source>
</reference>
<evidence type="ECO:0000256" key="6">
    <source>
        <dbReference type="SAM" id="Phobius"/>
    </source>
</evidence>
<dbReference type="PANTHER" id="PTHR16950:SF16">
    <property type="entry name" value="ZINC TRANSPORTER ZIP13"/>
    <property type="match status" value="1"/>
</dbReference>
<dbReference type="Pfam" id="PF02535">
    <property type="entry name" value="Zip"/>
    <property type="match status" value="1"/>
</dbReference>
<dbReference type="KEGG" id="mpp:MICPUCDRAFT_56926"/>
<feature type="transmembrane region" description="Helical" evidence="6">
    <location>
        <begin position="413"/>
        <end position="433"/>
    </location>
</feature>
<dbReference type="STRING" id="564608.C1MPJ3"/>
<proteinExistence type="predicted"/>
<dbReference type="GO" id="GO:0016020">
    <property type="term" value="C:membrane"/>
    <property type="evidence" value="ECO:0007669"/>
    <property type="project" value="UniProtKB-SubCell"/>
</dbReference>
<feature type="region of interest" description="Disordered" evidence="5">
    <location>
        <begin position="166"/>
        <end position="257"/>
    </location>
</feature>
<dbReference type="EMBL" id="GG663738">
    <property type="protein sequence ID" value="EEH57918.1"/>
    <property type="molecule type" value="Genomic_DNA"/>
</dbReference>
<feature type="transmembrane region" description="Helical" evidence="6">
    <location>
        <begin position="83"/>
        <end position="102"/>
    </location>
</feature>
<dbReference type="OMA" id="FYIVERV"/>
<feature type="compositionally biased region" description="Basic residues" evidence="5">
    <location>
        <begin position="215"/>
        <end position="226"/>
    </location>
</feature>
<evidence type="ECO:0000313" key="8">
    <source>
        <dbReference type="Proteomes" id="UP000001876"/>
    </source>
</evidence>
<evidence type="ECO:0000313" key="7">
    <source>
        <dbReference type="EMBL" id="EEH57918.1"/>
    </source>
</evidence>
<dbReference type="InterPro" id="IPR003689">
    <property type="entry name" value="ZIP"/>
</dbReference>
<name>C1MPJ3_MICPC</name>
<feature type="compositionally biased region" description="Acidic residues" evidence="5">
    <location>
        <begin position="247"/>
        <end position="257"/>
    </location>
</feature>
<dbReference type="OrthoDB" id="200954at2759"/>
<evidence type="ECO:0000256" key="5">
    <source>
        <dbReference type="SAM" id="MobiDB-lite"/>
    </source>
</evidence>
<evidence type="ECO:0000256" key="1">
    <source>
        <dbReference type="ARBA" id="ARBA00004141"/>
    </source>
</evidence>
<gene>
    <name evidence="7" type="ORF">MICPUCDRAFT_56926</name>
</gene>
<dbReference type="GO" id="GO:0006882">
    <property type="term" value="P:intracellular zinc ion homeostasis"/>
    <property type="evidence" value="ECO:0007669"/>
    <property type="project" value="TreeGrafter"/>
</dbReference>
<keyword evidence="3 6" id="KW-1133">Transmembrane helix</keyword>
<dbReference type="GO" id="GO:0005385">
    <property type="term" value="F:zinc ion transmembrane transporter activity"/>
    <property type="evidence" value="ECO:0007669"/>
    <property type="project" value="TreeGrafter"/>
</dbReference>
<protein>
    <submittedName>
        <fullName evidence="7">Zinc permease family</fullName>
    </submittedName>
</protein>
<dbReference type="eggNOG" id="KOG2693">
    <property type="taxonomic scope" value="Eukaryota"/>
</dbReference>
<dbReference type="GeneID" id="9683023"/>
<feature type="transmembrane region" description="Helical" evidence="6">
    <location>
        <begin position="21"/>
        <end position="46"/>
    </location>
</feature>
<dbReference type="RefSeq" id="XP_003057967.1">
    <property type="nucleotide sequence ID" value="XM_003057921.1"/>
</dbReference>
<sequence length="438" mass="45362">MPSSYVRRARFDVRGFGVARLCAHALGASLATSLASLVAIAILPLLCLRVRRGGGGGGGAKRKKKTDAAADADAAARLTIPPALSALLGAFAVGALLGDAFLHQLPHAYASVRGDDARAGGHDHDHDHGGGSLLRAAIEQRIGLCACGGVVAFYIVERVVRALGSSCRGRRQHQHQNGPHHRRRHHHRAAARKKKDGDADGEEEREDGGGAATTTKRRTAARRRRAAGATSPSPPPPAARARRVAEEAFDDDDDDDDNLHVLLAEEKKVVGVMNLLADAAHNFTDGVVVGASFVVGGPRRGWAKTALILAHEIPQELGDFGALTHAGFTVARALFYNFLSALASVVGTAVALLIGGAAFVGREGGTEALSDGDADATRWMACADAFVAGGFAYAACGTAMAEMQRAGMGWRGEVGRVVAVVVGVATCALGHVASGCRG</sequence>
<keyword evidence="4 6" id="KW-0472">Membrane</keyword>
<evidence type="ECO:0000256" key="3">
    <source>
        <dbReference type="ARBA" id="ARBA00022989"/>
    </source>
</evidence>
<comment type="subcellular location">
    <subcellularLocation>
        <location evidence="1">Membrane</location>
        <topology evidence="1">Multi-pass membrane protein</topology>
    </subcellularLocation>
</comment>
<evidence type="ECO:0000256" key="2">
    <source>
        <dbReference type="ARBA" id="ARBA00022692"/>
    </source>
</evidence>
<keyword evidence="2 6" id="KW-0812">Transmembrane</keyword>
<dbReference type="Proteomes" id="UP000001876">
    <property type="component" value="Unassembled WGS sequence"/>
</dbReference>
<feature type="compositionally biased region" description="Basic residues" evidence="5">
    <location>
        <begin position="168"/>
        <end position="194"/>
    </location>
</feature>
<dbReference type="PANTHER" id="PTHR16950">
    <property type="entry name" value="ZINC TRANSPORTER SLC39A7 HISTIDINE-RICH MEMBRANE PROTEIN KE4"/>
    <property type="match status" value="1"/>
</dbReference>
<dbReference type="AlphaFoldDB" id="C1MPJ3"/>
<feature type="transmembrane region" description="Helical" evidence="6">
    <location>
        <begin position="334"/>
        <end position="358"/>
    </location>
</feature>
<accession>C1MPJ3</accession>
<feature type="transmembrane region" description="Helical" evidence="6">
    <location>
        <begin position="378"/>
        <end position="401"/>
    </location>
</feature>
<organism evidence="8">
    <name type="scientific">Micromonas pusilla (strain CCMP1545)</name>
    <name type="common">Picoplanktonic green alga</name>
    <dbReference type="NCBI Taxonomy" id="564608"/>
    <lineage>
        <taxon>Eukaryota</taxon>
        <taxon>Viridiplantae</taxon>
        <taxon>Chlorophyta</taxon>
        <taxon>Mamiellophyceae</taxon>
        <taxon>Mamiellales</taxon>
        <taxon>Mamiellaceae</taxon>
        <taxon>Micromonas</taxon>
    </lineage>
</organism>
<keyword evidence="8" id="KW-1185">Reference proteome</keyword>